<dbReference type="InterPro" id="IPR036680">
    <property type="entry name" value="SPOR-like_sf"/>
</dbReference>
<dbReference type="PANTHER" id="PTHR47053:SF1">
    <property type="entry name" value="MUREIN DD-ENDOPEPTIDASE MEPH-RELATED"/>
    <property type="match status" value="1"/>
</dbReference>
<name>A0A0W8FRP8_9ZZZZ</name>
<organism evidence="7">
    <name type="scientific">hydrocarbon metagenome</name>
    <dbReference type="NCBI Taxonomy" id="938273"/>
    <lineage>
        <taxon>unclassified sequences</taxon>
        <taxon>metagenomes</taxon>
        <taxon>ecological metagenomes</taxon>
    </lineage>
</organism>
<sequence length="227" mass="25710">MFPKTVKQKPILELMGYTIQAGAFKKVENAVRLTERLKNNHGLDATYFLASDKFFKVRFGNFTTREHARKRAQSLKEAKIIEEYYIVQPEEYSVARQKQYGTDYLREALVKTAKDFIGVTYLWGGTSSDDGFDCSGLTMTVYQLNGLNLPRNSKKQFDVGTAVNKSDLQKGDLVFFSEKGKSNVSHVGIYIGDGKFIHASSHGKKIQIDSLSSNYFTNQYMGSKTYL</sequence>
<protein>
    <submittedName>
        <fullName evidence="7">Invasion associated protein p60</fullName>
    </submittedName>
</protein>
<dbReference type="Gene3D" id="3.30.70.1070">
    <property type="entry name" value="Sporulation related repeat"/>
    <property type="match status" value="1"/>
</dbReference>
<dbReference type="PANTHER" id="PTHR47053">
    <property type="entry name" value="MUREIN DD-ENDOPEPTIDASE MEPH-RELATED"/>
    <property type="match status" value="1"/>
</dbReference>
<dbReference type="PROSITE" id="PS51935">
    <property type="entry name" value="NLPC_P60"/>
    <property type="match status" value="1"/>
</dbReference>
<dbReference type="InterPro" id="IPR038765">
    <property type="entry name" value="Papain-like_cys_pep_sf"/>
</dbReference>
<evidence type="ECO:0000313" key="7">
    <source>
        <dbReference type="EMBL" id="KUG23558.1"/>
    </source>
</evidence>
<keyword evidence="2" id="KW-0645">Protease</keyword>
<evidence type="ECO:0000259" key="6">
    <source>
        <dbReference type="PROSITE" id="PS51935"/>
    </source>
</evidence>
<keyword evidence="3" id="KW-0378">Hydrolase</keyword>
<dbReference type="EMBL" id="LNQE01000899">
    <property type="protein sequence ID" value="KUG23558.1"/>
    <property type="molecule type" value="Genomic_DNA"/>
</dbReference>
<keyword evidence="4" id="KW-0788">Thiol protease</keyword>
<accession>A0A0W8FRP8</accession>
<comment type="caution">
    <text evidence="7">The sequence shown here is derived from an EMBL/GenBank/DDBJ whole genome shotgun (WGS) entry which is preliminary data.</text>
</comment>
<dbReference type="GO" id="GO:0042834">
    <property type="term" value="F:peptidoglycan binding"/>
    <property type="evidence" value="ECO:0007669"/>
    <property type="project" value="InterPro"/>
</dbReference>
<feature type="domain" description="NlpC/P60" evidence="6">
    <location>
        <begin position="103"/>
        <end position="227"/>
    </location>
</feature>
<dbReference type="SUPFAM" id="SSF110997">
    <property type="entry name" value="Sporulation related repeat"/>
    <property type="match status" value="1"/>
</dbReference>
<reference evidence="7" key="1">
    <citation type="journal article" date="2015" name="Proc. Natl. Acad. Sci. U.S.A.">
        <title>Networks of energetic and metabolic interactions define dynamics in microbial communities.</title>
        <authorList>
            <person name="Embree M."/>
            <person name="Liu J.K."/>
            <person name="Al-Bassam M.M."/>
            <person name="Zengler K."/>
        </authorList>
    </citation>
    <scope>NUCLEOTIDE SEQUENCE</scope>
</reference>
<dbReference type="GO" id="GO:0006508">
    <property type="term" value="P:proteolysis"/>
    <property type="evidence" value="ECO:0007669"/>
    <property type="project" value="UniProtKB-KW"/>
</dbReference>
<proteinExistence type="inferred from homology"/>
<feature type="domain" description="SPOR" evidence="5">
    <location>
        <begin position="11"/>
        <end position="89"/>
    </location>
</feature>
<dbReference type="AlphaFoldDB" id="A0A0W8FRP8"/>
<evidence type="ECO:0000256" key="3">
    <source>
        <dbReference type="ARBA" id="ARBA00022801"/>
    </source>
</evidence>
<evidence type="ECO:0000259" key="5">
    <source>
        <dbReference type="PROSITE" id="PS51724"/>
    </source>
</evidence>
<evidence type="ECO:0000256" key="2">
    <source>
        <dbReference type="ARBA" id="ARBA00022670"/>
    </source>
</evidence>
<dbReference type="SUPFAM" id="SSF54001">
    <property type="entry name" value="Cysteine proteinases"/>
    <property type="match status" value="1"/>
</dbReference>
<gene>
    <name evidence="7" type="ORF">ASZ90_006664</name>
</gene>
<dbReference type="Pfam" id="PF00877">
    <property type="entry name" value="NLPC_P60"/>
    <property type="match status" value="1"/>
</dbReference>
<dbReference type="Gene3D" id="3.90.1720.10">
    <property type="entry name" value="endopeptidase domain like (from Nostoc punctiforme)"/>
    <property type="match status" value="1"/>
</dbReference>
<dbReference type="GO" id="GO:0008234">
    <property type="term" value="F:cysteine-type peptidase activity"/>
    <property type="evidence" value="ECO:0007669"/>
    <property type="project" value="UniProtKB-KW"/>
</dbReference>
<evidence type="ECO:0000256" key="1">
    <source>
        <dbReference type="ARBA" id="ARBA00007074"/>
    </source>
</evidence>
<evidence type="ECO:0000256" key="4">
    <source>
        <dbReference type="ARBA" id="ARBA00022807"/>
    </source>
</evidence>
<dbReference type="InterPro" id="IPR000064">
    <property type="entry name" value="NLP_P60_dom"/>
</dbReference>
<dbReference type="PROSITE" id="PS51724">
    <property type="entry name" value="SPOR"/>
    <property type="match status" value="1"/>
</dbReference>
<dbReference type="Pfam" id="PF05036">
    <property type="entry name" value="SPOR"/>
    <property type="match status" value="1"/>
</dbReference>
<comment type="similarity">
    <text evidence="1">Belongs to the peptidase C40 family.</text>
</comment>
<dbReference type="InterPro" id="IPR051202">
    <property type="entry name" value="Peptidase_C40"/>
</dbReference>
<dbReference type="InterPro" id="IPR007730">
    <property type="entry name" value="SPOR-like_dom"/>
</dbReference>